<accession>A0A370KRH1</accession>
<evidence type="ECO:0000313" key="9">
    <source>
        <dbReference type="Proteomes" id="UP000254939"/>
    </source>
</evidence>
<dbReference type="PANTHER" id="PTHR30629">
    <property type="entry name" value="PROPHAGE INTEGRASE"/>
    <property type="match status" value="1"/>
</dbReference>
<dbReference type="AlphaFoldDB" id="A0A370KRH1"/>
<dbReference type="InterPro" id="IPR044068">
    <property type="entry name" value="CB"/>
</dbReference>
<dbReference type="CDD" id="cd00801">
    <property type="entry name" value="INT_P4_C"/>
    <property type="match status" value="1"/>
</dbReference>
<dbReference type="RefSeq" id="WP_114713022.1">
    <property type="nucleotide sequence ID" value="NZ_KZ857259.1"/>
</dbReference>
<evidence type="ECO:0000256" key="2">
    <source>
        <dbReference type="ARBA" id="ARBA00022908"/>
    </source>
</evidence>
<gene>
    <name evidence="8" type="ORF">B5K06_11700</name>
</gene>
<evidence type="ECO:0000256" key="1">
    <source>
        <dbReference type="ARBA" id="ARBA00008857"/>
    </source>
</evidence>
<evidence type="ECO:0000256" key="3">
    <source>
        <dbReference type="ARBA" id="ARBA00023125"/>
    </source>
</evidence>
<dbReference type="InterPro" id="IPR010998">
    <property type="entry name" value="Integrase_recombinase_N"/>
</dbReference>
<keyword evidence="4" id="KW-0233">DNA recombination</keyword>
<evidence type="ECO:0000313" key="8">
    <source>
        <dbReference type="EMBL" id="RDJ12394.1"/>
    </source>
</evidence>
<dbReference type="Proteomes" id="UP000254939">
    <property type="component" value="Unassembled WGS sequence"/>
</dbReference>
<keyword evidence="2" id="KW-0229">DNA integration</keyword>
<dbReference type="Gene3D" id="3.30.160.390">
    <property type="entry name" value="Integrase, DNA-binding domain"/>
    <property type="match status" value="1"/>
</dbReference>
<comment type="caution">
    <text evidence="8">The sequence shown here is derived from an EMBL/GenBank/DDBJ whole genome shotgun (WGS) entry which is preliminary data.</text>
</comment>
<dbReference type="GO" id="GO:0006310">
    <property type="term" value="P:DNA recombination"/>
    <property type="evidence" value="ECO:0007669"/>
    <property type="project" value="UniProtKB-KW"/>
</dbReference>
<sequence>MAKVLTAKAIEAMKAEATRREIPDGGMPGLYLIVQPKKERDGKELPPSLSWAIRYRSDGRPRKHTIGSYPAFKLEAARKEASKHLRAVTEGRDPAAEKSARKDLKLEIVNDAIDDFVKRHVEAKNRASTIKERTRLFDKEVRPRWGKRTMKSITRLEIIQALDEIAERAPIIANRLLALLRKFFAWAEDRDILDVSPMAKKINPPGKERTRDRILKDEEIRLVWLASGKMGYPFGPLIRLLFLTGQRRSEVAGWEWTELEIGGNNQLWVVPPERSKNKKEHFVPLTSLALNELQAIPKLKLDDGGESVFLFTTTGTTHVTGYGKAKSTLDAEIMKIARKEAADRGEDPERVKELEPWTFHDLRRTAASGMARLGVAVHVVEAVLNHTSGSIKGVAAVYNRYDYADEKRAALSGWANLLSQISEPT</sequence>
<organism evidence="8 9">
    <name type="scientific">Rhizobium grahamii</name>
    <dbReference type="NCBI Taxonomy" id="1120045"/>
    <lineage>
        <taxon>Bacteria</taxon>
        <taxon>Pseudomonadati</taxon>
        <taxon>Pseudomonadota</taxon>
        <taxon>Alphaproteobacteria</taxon>
        <taxon>Hyphomicrobiales</taxon>
        <taxon>Rhizobiaceae</taxon>
        <taxon>Rhizobium/Agrobacterium group</taxon>
        <taxon>Rhizobium</taxon>
    </lineage>
</organism>
<dbReference type="PANTHER" id="PTHR30629:SF2">
    <property type="entry name" value="PROPHAGE INTEGRASE INTS-RELATED"/>
    <property type="match status" value="1"/>
</dbReference>
<dbReference type="InterPro" id="IPR050808">
    <property type="entry name" value="Phage_Integrase"/>
</dbReference>
<proteinExistence type="inferred from homology"/>
<dbReference type="InterPro" id="IPR025166">
    <property type="entry name" value="Integrase_DNA_bind_dom"/>
</dbReference>
<evidence type="ECO:0000259" key="6">
    <source>
        <dbReference type="PROSITE" id="PS51898"/>
    </source>
</evidence>
<dbReference type="EMBL" id="NAAC01000011">
    <property type="protein sequence ID" value="RDJ12394.1"/>
    <property type="molecule type" value="Genomic_DNA"/>
</dbReference>
<keyword evidence="3 5" id="KW-0238">DNA-binding</keyword>
<dbReference type="Pfam" id="PF13356">
    <property type="entry name" value="Arm-DNA-bind_3"/>
    <property type="match status" value="1"/>
</dbReference>
<feature type="domain" description="Core-binding (CB)" evidence="7">
    <location>
        <begin position="107"/>
        <end position="188"/>
    </location>
</feature>
<feature type="domain" description="Tyr recombinase" evidence="6">
    <location>
        <begin position="209"/>
        <end position="411"/>
    </location>
</feature>
<dbReference type="InterPro" id="IPR002104">
    <property type="entry name" value="Integrase_catalytic"/>
</dbReference>
<dbReference type="PROSITE" id="PS51898">
    <property type="entry name" value="TYR_RECOMBINASE"/>
    <property type="match status" value="1"/>
</dbReference>
<comment type="similarity">
    <text evidence="1">Belongs to the 'phage' integrase family.</text>
</comment>
<reference evidence="8 9" key="1">
    <citation type="submission" date="2017-03" db="EMBL/GenBank/DDBJ databases">
        <title>Genome analysis of Rhizobial strains effectives or ineffectives for nitrogen fixation isolated from bean seeds.</title>
        <authorList>
            <person name="Peralta H."/>
            <person name="Aguilar-Vera A."/>
            <person name="Mora Y."/>
            <person name="Vargas-Lagunas C."/>
            <person name="Girard L."/>
            <person name="Mora J."/>
        </authorList>
    </citation>
    <scope>NUCLEOTIDE SEQUENCE [LARGE SCALE GENOMIC DNA]</scope>
    <source>
        <strain evidence="8 9">CCGM3</strain>
    </source>
</reference>
<dbReference type="InterPro" id="IPR011010">
    <property type="entry name" value="DNA_brk_join_enz"/>
</dbReference>
<name>A0A370KRH1_9HYPH</name>
<dbReference type="Gene3D" id="1.10.150.130">
    <property type="match status" value="1"/>
</dbReference>
<dbReference type="Pfam" id="PF00589">
    <property type="entry name" value="Phage_integrase"/>
    <property type="match status" value="1"/>
</dbReference>
<dbReference type="Gene3D" id="1.10.443.10">
    <property type="entry name" value="Intergrase catalytic core"/>
    <property type="match status" value="1"/>
</dbReference>
<evidence type="ECO:0000259" key="7">
    <source>
        <dbReference type="PROSITE" id="PS51900"/>
    </source>
</evidence>
<dbReference type="GO" id="GO:0003677">
    <property type="term" value="F:DNA binding"/>
    <property type="evidence" value="ECO:0007669"/>
    <property type="project" value="UniProtKB-UniRule"/>
</dbReference>
<dbReference type="OrthoDB" id="7615137at2"/>
<protein>
    <submittedName>
        <fullName evidence="8">Integrase</fullName>
    </submittedName>
</protein>
<dbReference type="InterPro" id="IPR038488">
    <property type="entry name" value="Integrase_DNA-bd_sf"/>
</dbReference>
<dbReference type="InterPro" id="IPR013762">
    <property type="entry name" value="Integrase-like_cat_sf"/>
</dbReference>
<dbReference type="PROSITE" id="PS51900">
    <property type="entry name" value="CB"/>
    <property type="match status" value="1"/>
</dbReference>
<evidence type="ECO:0000256" key="4">
    <source>
        <dbReference type="ARBA" id="ARBA00023172"/>
    </source>
</evidence>
<evidence type="ECO:0000256" key="5">
    <source>
        <dbReference type="PROSITE-ProRule" id="PRU01248"/>
    </source>
</evidence>
<dbReference type="GO" id="GO:0015074">
    <property type="term" value="P:DNA integration"/>
    <property type="evidence" value="ECO:0007669"/>
    <property type="project" value="UniProtKB-KW"/>
</dbReference>
<dbReference type="SUPFAM" id="SSF56349">
    <property type="entry name" value="DNA breaking-rejoining enzymes"/>
    <property type="match status" value="1"/>
</dbReference>